<name>A0A9P4QYV3_9PLEO</name>
<organism evidence="1 2">
    <name type="scientific">Polyplosphaeria fusca</name>
    <dbReference type="NCBI Taxonomy" id="682080"/>
    <lineage>
        <taxon>Eukaryota</taxon>
        <taxon>Fungi</taxon>
        <taxon>Dikarya</taxon>
        <taxon>Ascomycota</taxon>
        <taxon>Pezizomycotina</taxon>
        <taxon>Dothideomycetes</taxon>
        <taxon>Pleosporomycetidae</taxon>
        <taxon>Pleosporales</taxon>
        <taxon>Tetraplosphaeriaceae</taxon>
        <taxon>Polyplosphaeria</taxon>
    </lineage>
</organism>
<accession>A0A9P4QYV3</accession>
<proteinExistence type="predicted"/>
<comment type="caution">
    <text evidence="1">The sequence shown here is derived from an EMBL/GenBank/DDBJ whole genome shotgun (WGS) entry which is preliminary data.</text>
</comment>
<protein>
    <submittedName>
        <fullName evidence="1">Uncharacterized protein</fullName>
    </submittedName>
</protein>
<dbReference type="EMBL" id="ML996157">
    <property type="protein sequence ID" value="KAF2733702.1"/>
    <property type="molecule type" value="Genomic_DNA"/>
</dbReference>
<reference evidence="1" key="1">
    <citation type="journal article" date="2020" name="Stud. Mycol.">
        <title>101 Dothideomycetes genomes: a test case for predicting lifestyles and emergence of pathogens.</title>
        <authorList>
            <person name="Haridas S."/>
            <person name="Albert R."/>
            <person name="Binder M."/>
            <person name="Bloem J."/>
            <person name="Labutti K."/>
            <person name="Salamov A."/>
            <person name="Andreopoulos B."/>
            <person name="Baker S."/>
            <person name="Barry K."/>
            <person name="Bills G."/>
            <person name="Bluhm B."/>
            <person name="Cannon C."/>
            <person name="Castanera R."/>
            <person name="Culley D."/>
            <person name="Daum C."/>
            <person name="Ezra D."/>
            <person name="Gonzalez J."/>
            <person name="Henrissat B."/>
            <person name="Kuo A."/>
            <person name="Liang C."/>
            <person name="Lipzen A."/>
            <person name="Lutzoni F."/>
            <person name="Magnuson J."/>
            <person name="Mondo S."/>
            <person name="Nolan M."/>
            <person name="Ohm R."/>
            <person name="Pangilinan J."/>
            <person name="Park H.-J."/>
            <person name="Ramirez L."/>
            <person name="Alfaro M."/>
            <person name="Sun H."/>
            <person name="Tritt A."/>
            <person name="Yoshinaga Y."/>
            <person name="Zwiers L.-H."/>
            <person name="Turgeon B."/>
            <person name="Goodwin S."/>
            <person name="Spatafora J."/>
            <person name="Crous P."/>
            <person name="Grigoriev I."/>
        </authorList>
    </citation>
    <scope>NUCLEOTIDE SEQUENCE</scope>
    <source>
        <strain evidence="1">CBS 125425</strain>
    </source>
</reference>
<dbReference type="OrthoDB" id="5351220at2759"/>
<dbReference type="Proteomes" id="UP000799444">
    <property type="component" value="Unassembled WGS sequence"/>
</dbReference>
<gene>
    <name evidence="1" type="ORF">EJ04DRAFT_524237</name>
</gene>
<dbReference type="AlphaFoldDB" id="A0A9P4QYV3"/>
<sequence length="592" mass="66324">MATAATTTTKHVLCGIIDERLPYRIGCPVLPVLPVESTPAFTPVIQDKFSFYIQVQTILRKLIRPKIHGFLHRFSHNTSPTGTLTFLVTATYGPGSQAKWRTCVLKLRRLIINETKTQVAVEIIDTAVAFRYPPPKVILNQENVIIAASKLLPKVIDMICQYQWISIDVLCWYLPGVIPSYQPAIVICARDALDTMWWSNTLPKIRKLLYEAGGHLKVVLLFLDTLSLMICEPPDTDKPNTWPEPDTFIAQGMYEPNEPNMGTSCGREGSKHSGTLGGAVQLKKNGKTYNLGLTNCHVLLDDTDINLKKRLPPSPHLRRMKVMSPSDEDHSFVWKQRRAKLREVHRDHLQYSREWGEIPERQGIIDDLRGYEDSAWQSLAKAKDFRDKREIGTIYAVSGYKTCALEGITDDYALDWGLIELNSHSKICNIVPDFSGDRTVPPGTQINTWTPIGIKSQYRVAKRGRTSLWTTGKINTLPSTLNCFYLGPENPTNMAQDTIKNIPFDKERVVTYCIIEDKEKKEKEFLKSGDSGSLALLAPLNDSDPGPPGAIVGLCFASNLSTGAAYMTSMEMVVKNIEDVTGGTVTMPRRLE</sequence>
<evidence type="ECO:0000313" key="2">
    <source>
        <dbReference type="Proteomes" id="UP000799444"/>
    </source>
</evidence>
<keyword evidence="2" id="KW-1185">Reference proteome</keyword>
<evidence type="ECO:0000313" key="1">
    <source>
        <dbReference type="EMBL" id="KAF2733702.1"/>
    </source>
</evidence>